<keyword evidence="3" id="KW-1185">Reference proteome</keyword>
<dbReference type="Proteomes" id="UP000011704">
    <property type="component" value="Unassembled WGS sequence"/>
</dbReference>
<evidence type="ECO:0000313" key="2">
    <source>
        <dbReference type="EMBL" id="CCQ89738.1"/>
    </source>
</evidence>
<comment type="caution">
    <text evidence="2">The sequence shown here is derived from an EMBL/GenBank/DDBJ whole genome shotgun (WGS) entry which is preliminary data.</text>
</comment>
<accession>M1YH23</accession>
<evidence type="ECO:0000256" key="1">
    <source>
        <dbReference type="SAM" id="SignalP"/>
    </source>
</evidence>
<dbReference type="OrthoDB" id="5954061at2"/>
<feature type="chain" id="PRO_5004020028" evidence="1">
    <location>
        <begin position="25"/>
        <end position="145"/>
    </location>
</feature>
<protein>
    <submittedName>
        <fullName evidence="2">Uncharacterized protein</fullName>
    </submittedName>
</protein>
<evidence type="ECO:0000313" key="3">
    <source>
        <dbReference type="Proteomes" id="UP000011704"/>
    </source>
</evidence>
<dbReference type="InParanoid" id="M1YH23"/>
<dbReference type="AlphaFoldDB" id="M1YH23"/>
<dbReference type="STRING" id="1266370.NITGR_160048"/>
<sequence>MKIKSNLKKIRLLCLLIGVAATVATMPSAGFSESGKDKLETFSSIKMKYGDLSGFEIRIVATPDGYKGTFQFCLGEPSEPLPIQPAIKDKAIFFKFEAPNFINERSLKGTFKGHFNVNGMRGTIQDNWGLLDGTIILPRSASYWD</sequence>
<dbReference type="HOGENOM" id="CLU_1784842_0_0_0"/>
<name>M1YH23_NITG3</name>
<feature type="signal peptide" evidence="1">
    <location>
        <begin position="1"/>
        <end position="24"/>
    </location>
</feature>
<proteinExistence type="predicted"/>
<dbReference type="EMBL" id="CAQJ01000018">
    <property type="protein sequence ID" value="CCQ89738.1"/>
    <property type="molecule type" value="Genomic_DNA"/>
</dbReference>
<dbReference type="RefSeq" id="WP_005006441.1">
    <property type="nucleotide sequence ID" value="NZ_HG422173.1"/>
</dbReference>
<organism evidence="2 3">
    <name type="scientific">Nitrospina gracilis (strain 3/211)</name>
    <dbReference type="NCBI Taxonomy" id="1266370"/>
    <lineage>
        <taxon>Bacteria</taxon>
        <taxon>Pseudomonadati</taxon>
        <taxon>Nitrospinota/Tectimicrobiota group</taxon>
        <taxon>Nitrospinota</taxon>
        <taxon>Nitrospinia</taxon>
        <taxon>Nitrospinales</taxon>
        <taxon>Nitrospinaceae</taxon>
        <taxon>Nitrospina</taxon>
    </lineage>
</organism>
<gene>
    <name evidence="2" type="ORF">NITGR_160048</name>
</gene>
<reference evidence="2 3" key="1">
    <citation type="journal article" date="2013" name="Front. Microbiol.">
        <title>The genome of Nitrospina gracilis illuminates the metabolism and evolution of the major marine nitrite oxidizer.</title>
        <authorList>
            <person name="Luecker S."/>
            <person name="Nowka B."/>
            <person name="Rattei T."/>
            <person name="Spieck E."/>
            <person name="and Daims H."/>
        </authorList>
    </citation>
    <scope>NUCLEOTIDE SEQUENCE [LARGE SCALE GENOMIC DNA]</scope>
    <source>
        <strain evidence="2 3">3/211</strain>
    </source>
</reference>
<keyword evidence="1" id="KW-0732">Signal</keyword>